<organism evidence="2 3">
    <name type="scientific">Gigaspora margarita</name>
    <dbReference type="NCBI Taxonomy" id="4874"/>
    <lineage>
        <taxon>Eukaryota</taxon>
        <taxon>Fungi</taxon>
        <taxon>Fungi incertae sedis</taxon>
        <taxon>Mucoromycota</taxon>
        <taxon>Glomeromycotina</taxon>
        <taxon>Glomeromycetes</taxon>
        <taxon>Diversisporales</taxon>
        <taxon>Gigasporaceae</taxon>
        <taxon>Gigaspora</taxon>
    </lineage>
</organism>
<proteinExistence type="predicted"/>
<dbReference type="Gene3D" id="3.40.30.10">
    <property type="entry name" value="Glutaredoxin"/>
    <property type="match status" value="1"/>
</dbReference>
<dbReference type="CDD" id="cd02947">
    <property type="entry name" value="TRX_family"/>
    <property type="match status" value="1"/>
</dbReference>
<name>A0ABM8VV73_GIGMA</name>
<dbReference type="EMBL" id="CAJVQB010000001">
    <property type="protein sequence ID" value="CAG8455112.1"/>
    <property type="molecule type" value="Genomic_DNA"/>
</dbReference>
<dbReference type="InterPro" id="IPR013766">
    <property type="entry name" value="Thioredoxin_domain"/>
</dbReference>
<dbReference type="Proteomes" id="UP000789901">
    <property type="component" value="Unassembled WGS sequence"/>
</dbReference>
<dbReference type="PANTHER" id="PTHR45663:SF11">
    <property type="entry name" value="GEO12009P1"/>
    <property type="match status" value="1"/>
</dbReference>
<keyword evidence="3" id="KW-1185">Reference proteome</keyword>
<dbReference type="PROSITE" id="PS51352">
    <property type="entry name" value="THIOREDOXIN_2"/>
    <property type="match status" value="1"/>
</dbReference>
<gene>
    <name evidence="2" type="ORF">GMARGA_LOCUS8</name>
</gene>
<dbReference type="SUPFAM" id="SSF52833">
    <property type="entry name" value="Thioredoxin-like"/>
    <property type="match status" value="1"/>
</dbReference>
<evidence type="ECO:0000259" key="1">
    <source>
        <dbReference type="PROSITE" id="PS51352"/>
    </source>
</evidence>
<dbReference type="Pfam" id="PF00085">
    <property type="entry name" value="Thioredoxin"/>
    <property type="match status" value="1"/>
</dbReference>
<comment type="caution">
    <text evidence="2">The sequence shown here is derived from an EMBL/GenBank/DDBJ whole genome shotgun (WGS) entry which is preliminary data.</text>
</comment>
<evidence type="ECO:0000313" key="2">
    <source>
        <dbReference type="EMBL" id="CAG8455112.1"/>
    </source>
</evidence>
<evidence type="ECO:0000313" key="3">
    <source>
        <dbReference type="Proteomes" id="UP000789901"/>
    </source>
</evidence>
<sequence>MNGSENENSENKKIENEVVFISEKIKEIVDETEVEVQYKISAIHDPEKISLEKIYQEIIEANKSSTDSKIPFTKKGVPMKVEKIEIPEGYELGEEEYDLQRAWFYRDQLAITKLGVLEKIEDFNSWLDQSHAKILVKFSTEWCHPCQKLKASVEDLLREESGLLVLEVDAEKFRELAQRPEFNVNSVPALFLFQDGKIIKENRGYLNSEELREFVYN</sequence>
<dbReference type="InterPro" id="IPR036249">
    <property type="entry name" value="Thioredoxin-like_sf"/>
</dbReference>
<feature type="domain" description="Thioredoxin" evidence="1">
    <location>
        <begin position="99"/>
        <end position="217"/>
    </location>
</feature>
<dbReference type="PANTHER" id="PTHR45663">
    <property type="entry name" value="GEO12009P1"/>
    <property type="match status" value="1"/>
</dbReference>
<protein>
    <submittedName>
        <fullName evidence="2">21698_t:CDS:1</fullName>
    </submittedName>
</protein>
<accession>A0ABM8VV73</accession>
<reference evidence="2 3" key="1">
    <citation type="submission" date="2021-06" db="EMBL/GenBank/DDBJ databases">
        <authorList>
            <person name="Kallberg Y."/>
            <person name="Tangrot J."/>
            <person name="Rosling A."/>
        </authorList>
    </citation>
    <scope>NUCLEOTIDE SEQUENCE [LARGE SCALE GENOMIC DNA]</scope>
    <source>
        <strain evidence="2 3">120-4 pot B 10/14</strain>
    </source>
</reference>